<evidence type="ECO:0000313" key="11">
    <source>
        <dbReference type="EMBL" id="TDY59637.1"/>
    </source>
</evidence>
<evidence type="ECO:0000259" key="9">
    <source>
        <dbReference type="Pfam" id="PF00675"/>
    </source>
</evidence>
<dbReference type="Pfam" id="PF00675">
    <property type="entry name" value="Peptidase_M16"/>
    <property type="match status" value="1"/>
</dbReference>
<comment type="cofactor">
    <cofactor evidence="1">
        <name>Zn(2+)</name>
        <dbReference type="ChEBI" id="CHEBI:29105"/>
    </cofactor>
</comment>
<evidence type="ECO:0000256" key="8">
    <source>
        <dbReference type="RuleBase" id="RU004447"/>
    </source>
</evidence>
<proteinExistence type="inferred from homology"/>
<reference evidence="11 12" key="1">
    <citation type="submission" date="2019-03" db="EMBL/GenBank/DDBJ databases">
        <title>Genomic Encyclopedia of Type Strains, Phase III (KMG-III): the genomes of soil and plant-associated and newly described type strains.</title>
        <authorList>
            <person name="Whitman W."/>
        </authorList>
    </citation>
    <scope>NUCLEOTIDE SEQUENCE [LARGE SCALE GENOMIC DNA]</scope>
    <source>
        <strain evidence="11 12">CECT 8301</strain>
    </source>
</reference>
<dbReference type="PANTHER" id="PTHR43690">
    <property type="entry name" value="NARDILYSIN"/>
    <property type="match status" value="1"/>
</dbReference>
<dbReference type="InterPro" id="IPR050626">
    <property type="entry name" value="Peptidase_M16"/>
</dbReference>
<dbReference type="Gene3D" id="3.30.830.10">
    <property type="entry name" value="Metalloenzyme, LuxS/M16 peptidase-like"/>
    <property type="match status" value="4"/>
</dbReference>
<organism evidence="11 12">
    <name type="scientific">Algibacter lectus</name>
    <dbReference type="NCBI Taxonomy" id="221126"/>
    <lineage>
        <taxon>Bacteria</taxon>
        <taxon>Pseudomonadati</taxon>
        <taxon>Bacteroidota</taxon>
        <taxon>Flavobacteriia</taxon>
        <taxon>Flavobacteriales</taxon>
        <taxon>Flavobacteriaceae</taxon>
        <taxon>Algibacter</taxon>
    </lineage>
</organism>
<keyword evidence="4" id="KW-0479">Metal-binding</keyword>
<keyword evidence="12" id="KW-1185">Reference proteome</keyword>
<dbReference type="EMBL" id="SORL01000015">
    <property type="protein sequence ID" value="TDY59637.1"/>
    <property type="molecule type" value="Genomic_DNA"/>
</dbReference>
<dbReference type="InterPro" id="IPR011249">
    <property type="entry name" value="Metalloenz_LuxS/M16"/>
</dbReference>
<comment type="similarity">
    <text evidence="2 8">Belongs to the peptidase M16 family.</text>
</comment>
<feature type="domain" description="Peptidase M16 N-terminal" evidence="9">
    <location>
        <begin position="52"/>
        <end position="169"/>
    </location>
</feature>
<evidence type="ECO:0000256" key="4">
    <source>
        <dbReference type="ARBA" id="ARBA00022723"/>
    </source>
</evidence>
<evidence type="ECO:0000256" key="7">
    <source>
        <dbReference type="ARBA" id="ARBA00023049"/>
    </source>
</evidence>
<sequence length="939" mass="106601">MNIKNIVFANILCLYSICGISQNINLNNKVPADATVKMGTLSNGLKYYIKHNAKPQNKAEFRLVIKAGSILEDDDQQGLAHFVEHMAFNGTESFEKNKLIDYLQGLGVEFGADLNAHTSFDETVYKLSVPTDTETFNTSLQVLKDWANGITFENDEIDKERGIVAEELRARGGAGMRMYYKSIGELTNNSRYAERAPAGKLDVILNSDYDAMKRFYRDWYRPDLMALVLVGDFDVLEAEKKVKSLFSSIEGPENPKERIYYKIPENSSPVVSVITDEETQGASVSVYVKKEETPVTTLQDYKIELLKSFYSGMLRQRLSDVVLEANSPFLSTNAGIGNFLSNMDSYYLNAKLKEDKINEGITRLLIESSRAKQFGFTETELERYKKLLLNNADLRQKETGKISTKYYVEQYIDNFTDAKPIPSDAFVYQFYTEVFPSITVQDVNNIATEWVRDDNMTVLLKAVEKSDLKLPTEREIESILTQVKTKSIEPYKDELGDIQLMPEKPKPGKVLKETYNKKINTTTWELSNGITVVVKPTEFQNDLISLNGFRPGGSSVAPDSLYVSARNASSIIGASGVNGISDADLKKLNMGKTLKLKTYINYYNELVSGNSSSGDLESMLQMVNLYFTKPNKDAAVFNTKKESLKSLYKDSDNNPGGFFEKRITEVMSQNHLRAIPETVEQIERELDLDEVYSFYKERFSSANGFLFVVVGNVDLEVLKPLVNQYLGSLPSNLNEKSTWKDTGLRYAKGGIKETVIKGLDNKSQVDMRFTGTFNFSLEEKEKISLLAKVLKIKLTEELREKMAGVYGVKVSGFASDIPYKWFRLNIRFSCDPENIEKLKAKVFEEIEKIKKHGPSQEDVNKIKEAELANAKEFLEVNSFWLYKLKTAYEYDLNPESILDFESKINKLNSKMFKDAANNYFDMKDYAEFILLPEESSKKE</sequence>
<feature type="domain" description="Peptidase M16 C-terminal" evidence="10">
    <location>
        <begin position="686"/>
        <end position="865"/>
    </location>
</feature>
<dbReference type="RefSeq" id="WP_133969442.1">
    <property type="nucleotide sequence ID" value="NZ_SORL01000015.1"/>
</dbReference>
<dbReference type="AlphaFoldDB" id="A0A4R8M6N3"/>
<dbReference type="PROSITE" id="PS00143">
    <property type="entry name" value="INSULINASE"/>
    <property type="match status" value="1"/>
</dbReference>
<gene>
    <name evidence="11" type="ORF">DFQ06_3989</name>
</gene>
<evidence type="ECO:0000313" key="12">
    <source>
        <dbReference type="Proteomes" id="UP000294824"/>
    </source>
</evidence>
<dbReference type="GO" id="GO:0046872">
    <property type="term" value="F:metal ion binding"/>
    <property type="evidence" value="ECO:0007669"/>
    <property type="project" value="UniProtKB-KW"/>
</dbReference>
<evidence type="ECO:0000259" key="10">
    <source>
        <dbReference type="Pfam" id="PF05193"/>
    </source>
</evidence>
<accession>A0A4R8M6N3</accession>
<dbReference type="InterPro" id="IPR011765">
    <property type="entry name" value="Pept_M16_N"/>
</dbReference>
<dbReference type="PANTHER" id="PTHR43690:SF34">
    <property type="entry name" value="ZINC PROTEASE PQQL-LIKE"/>
    <property type="match status" value="1"/>
</dbReference>
<keyword evidence="6" id="KW-0862">Zinc</keyword>
<evidence type="ECO:0000256" key="3">
    <source>
        <dbReference type="ARBA" id="ARBA00022670"/>
    </source>
</evidence>
<comment type="caution">
    <text evidence="11">The sequence shown here is derived from an EMBL/GenBank/DDBJ whole genome shotgun (WGS) entry which is preliminary data.</text>
</comment>
<name>A0A4R8M6N3_9FLAO</name>
<dbReference type="Proteomes" id="UP000294824">
    <property type="component" value="Unassembled WGS sequence"/>
</dbReference>
<evidence type="ECO:0000256" key="1">
    <source>
        <dbReference type="ARBA" id="ARBA00001947"/>
    </source>
</evidence>
<dbReference type="GO" id="GO:0004222">
    <property type="term" value="F:metalloendopeptidase activity"/>
    <property type="evidence" value="ECO:0007669"/>
    <property type="project" value="InterPro"/>
</dbReference>
<dbReference type="InterPro" id="IPR001431">
    <property type="entry name" value="Pept_M16_Zn_BS"/>
</dbReference>
<dbReference type="SUPFAM" id="SSF63411">
    <property type="entry name" value="LuxS/MPP-like metallohydrolase"/>
    <property type="match status" value="4"/>
</dbReference>
<keyword evidence="5" id="KW-0378">Hydrolase</keyword>
<evidence type="ECO:0000256" key="6">
    <source>
        <dbReference type="ARBA" id="ARBA00022833"/>
    </source>
</evidence>
<protein>
    <submittedName>
        <fullName evidence="11">Zinc protease</fullName>
    </submittedName>
</protein>
<dbReference type="InterPro" id="IPR007863">
    <property type="entry name" value="Peptidase_M16_C"/>
</dbReference>
<feature type="domain" description="Peptidase M16 C-terminal" evidence="10">
    <location>
        <begin position="208"/>
        <end position="388"/>
    </location>
</feature>
<dbReference type="Pfam" id="PF05193">
    <property type="entry name" value="Peptidase_M16_C"/>
    <property type="match status" value="2"/>
</dbReference>
<dbReference type="GO" id="GO:0006508">
    <property type="term" value="P:proteolysis"/>
    <property type="evidence" value="ECO:0007669"/>
    <property type="project" value="UniProtKB-KW"/>
</dbReference>
<evidence type="ECO:0000256" key="2">
    <source>
        <dbReference type="ARBA" id="ARBA00007261"/>
    </source>
</evidence>
<keyword evidence="7" id="KW-0482">Metalloprotease</keyword>
<evidence type="ECO:0000256" key="5">
    <source>
        <dbReference type="ARBA" id="ARBA00022801"/>
    </source>
</evidence>
<keyword evidence="3 11" id="KW-0645">Protease</keyword>